<dbReference type="SMART" id="SM00336">
    <property type="entry name" value="BBOX"/>
    <property type="match status" value="1"/>
</dbReference>
<reference evidence="8 9" key="1">
    <citation type="journal article" date="2008" name="Nature">
        <title>Genome analysis of the platypus reveals unique signatures of evolution.</title>
        <authorList>
            <person name="Warren W.C."/>
            <person name="Hillier L.W."/>
            <person name="Marshall Graves J.A."/>
            <person name="Birney E."/>
            <person name="Ponting C.P."/>
            <person name="Grutzner F."/>
            <person name="Belov K."/>
            <person name="Miller W."/>
            <person name="Clarke L."/>
            <person name="Chinwalla A.T."/>
            <person name="Yang S.P."/>
            <person name="Heger A."/>
            <person name="Locke D.P."/>
            <person name="Miethke P."/>
            <person name="Waters P.D."/>
            <person name="Veyrunes F."/>
            <person name="Fulton L."/>
            <person name="Fulton B."/>
            <person name="Graves T."/>
            <person name="Wallis J."/>
            <person name="Puente X.S."/>
            <person name="Lopez-Otin C."/>
            <person name="Ordonez G.R."/>
            <person name="Eichler E.E."/>
            <person name="Chen L."/>
            <person name="Cheng Z."/>
            <person name="Deakin J.E."/>
            <person name="Alsop A."/>
            <person name="Thompson K."/>
            <person name="Kirby P."/>
            <person name="Papenfuss A.T."/>
            <person name="Wakefield M.J."/>
            <person name="Olender T."/>
            <person name="Lancet D."/>
            <person name="Huttley G.A."/>
            <person name="Smit A.F."/>
            <person name="Pask A."/>
            <person name="Temple-Smith P."/>
            <person name="Batzer M.A."/>
            <person name="Walker J.A."/>
            <person name="Konkel M.K."/>
            <person name="Harris R.S."/>
            <person name="Whittington C.M."/>
            <person name="Wong E.S."/>
            <person name="Gemmell N.J."/>
            <person name="Buschiazzo E."/>
            <person name="Vargas Jentzsch I.M."/>
            <person name="Merkel A."/>
            <person name="Schmitz J."/>
            <person name="Zemann A."/>
            <person name="Churakov G."/>
            <person name="Kriegs J.O."/>
            <person name="Brosius J."/>
            <person name="Murchison E.P."/>
            <person name="Sachidanandam R."/>
            <person name="Smith C."/>
            <person name="Hannon G.J."/>
            <person name="Tsend-Ayush E."/>
            <person name="McMillan D."/>
            <person name="Attenborough R."/>
            <person name="Rens W."/>
            <person name="Ferguson-Smith M."/>
            <person name="Lefevre C.M."/>
            <person name="Sharp J.A."/>
            <person name="Nicholas K.R."/>
            <person name="Ray D.A."/>
            <person name="Kube M."/>
            <person name="Reinhardt R."/>
            <person name="Pringle T.H."/>
            <person name="Taylor J."/>
            <person name="Jones R.C."/>
            <person name="Nixon B."/>
            <person name="Dacheux J.L."/>
            <person name="Niwa H."/>
            <person name="Sekita Y."/>
            <person name="Huang X."/>
            <person name="Stark A."/>
            <person name="Kheradpour P."/>
            <person name="Kellis M."/>
            <person name="Flicek P."/>
            <person name="Chen Y."/>
            <person name="Webber C."/>
            <person name="Hardison R."/>
            <person name="Nelson J."/>
            <person name="Hallsworth-Pepin K."/>
            <person name="Delehaunty K."/>
            <person name="Markovic C."/>
            <person name="Minx P."/>
            <person name="Feng Y."/>
            <person name="Kremitzki C."/>
            <person name="Mitreva M."/>
            <person name="Glasscock J."/>
            <person name="Wylie T."/>
            <person name="Wohldmann P."/>
            <person name="Thiru P."/>
            <person name="Nhan M.N."/>
            <person name="Pohl C.S."/>
            <person name="Smith S.M."/>
            <person name="Hou S."/>
            <person name="Nefedov M."/>
            <person name="de Jong P.J."/>
            <person name="Renfree M.B."/>
            <person name="Mardis E.R."/>
            <person name="Wilson R.K."/>
        </authorList>
    </citation>
    <scope>NUCLEOTIDE SEQUENCE [LARGE SCALE GENOMIC DNA]</scope>
    <source>
        <strain evidence="8 9">Glennie</strain>
    </source>
</reference>
<dbReference type="Ensembl" id="ENSOANT00000041551.2">
    <property type="protein sequence ID" value="ENSOANP00000032303.2"/>
    <property type="gene ID" value="ENSOANG00000029937.2"/>
</dbReference>
<dbReference type="SMART" id="SM00184">
    <property type="entry name" value="RING"/>
    <property type="match status" value="1"/>
</dbReference>
<dbReference type="InterPro" id="IPR027370">
    <property type="entry name" value="Znf-RING_euk"/>
</dbReference>
<dbReference type="InterPro" id="IPR000315">
    <property type="entry name" value="Znf_B-box"/>
</dbReference>
<feature type="region of interest" description="Disordered" evidence="5">
    <location>
        <begin position="401"/>
        <end position="429"/>
    </location>
</feature>
<reference evidence="8" key="3">
    <citation type="submission" date="2025-09" db="UniProtKB">
        <authorList>
            <consortium name="Ensembl"/>
        </authorList>
    </citation>
    <scope>IDENTIFICATION</scope>
    <source>
        <strain evidence="8">Glennie</strain>
    </source>
</reference>
<evidence type="ECO:0000259" key="6">
    <source>
        <dbReference type="PROSITE" id="PS50089"/>
    </source>
</evidence>
<dbReference type="SUPFAM" id="SSF57845">
    <property type="entry name" value="B-box zinc-binding domain"/>
    <property type="match status" value="1"/>
</dbReference>
<name>K7EFJ6_ORNAN</name>
<evidence type="ECO:0008006" key="10">
    <source>
        <dbReference type="Google" id="ProtNLM"/>
    </source>
</evidence>
<dbReference type="Proteomes" id="UP000002279">
    <property type="component" value="Chromosome X1"/>
</dbReference>
<feature type="compositionally biased region" description="Low complexity" evidence="5">
    <location>
        <begin position="402"/>
        <end position="415"/>
    </location>
</feature>
<dbReference type="HOGENOM" id="CLU_061710_0_0_1"/>
<organism evidence="8 9">
    <name type="scientific">Ornithorhynchus anatinus</name>
    <name type="common">Duckbill platypus</name>
    <dbReference type="NCBI Taxonomy" id="9258"/>
    <lineage>
        <taxon>Eukaryota</taxon>
        <taxon>Metazoa</taxon>
        <taxon>Chordata</taxon>
        <taxon>Craniata</taxon>
        <taxon>Vertebrata</taxon>
        <taxon>Euteleostomi</taxon>
        <taxon>Mammalia</taxon>
        <taxon>Monotremata</taxon>
        <taxon>Ornithorhynchidae</taxon>
        <taxon>Ornithorhynchus</taxon>
    </lineage>
</organism>
<dbReference type="Pfam" id="PF13445">
    <property type="entry name" value="zf-RING_UBOX"/>
    <property type="match status" value="1"/>
</dbReference>
<dbReference type="eggNOG" id="KOG2177">
    <property type="taxonomic scope" value="Eukaryota"/>
</dbReference>
<protein>
    <recommendedName>
        <fullName evidence="10">Tripartite motif containing 54</fullName>
    </recommendedName>
</protein>
<dbReference type="PROSITE" id="PS00518">
    <property type="entry name" value="ZF_RING_1"/>
    <property type="match status" value="1"/>
</dbReference>
<dbReference type="SUPFAM" id="SSF57850">
    <property type="entry name" value="RING/U-box"/>
    <property type="match status" value="1"/>
</dbReference>
<evidence type="ECO:0000256" key="5">
    <source>
        <dbReference type="SAM" id="MobiDB-lite"/>
    </source>
</evidence>
<dbReference type="GO" id="GO:0008270">
    <property type="term" value="F:zinc ion binding"/>
    <property type="evidence" value="ECO:0007669"/>
    <property type="project" value="UniProtKB-KW"/>
</dbReference>
<dbReference type="PROSITE" id="PS50119">
    <property type="entry name" value="ZF_BBOX"/>
    <property type="match status" value="1"/>
</dbReference>
<proteinExistence type="predicted"/>
<keyword evidence="9" id="KW-1185">Reference proteome</keyword>
<evidence type="ECO:0000256" key="4">
    <source>
        <dbReference type="PROSITE-ProRule" id="PRU00024"/>
    </source>
</evidence>
<dbReference type="PROSITE" id="PS50089">
    <property type="entry name" value="ZF_RING_2"/>
    <property type="match status" value="1"/>
</dbReference>
<dbReference type="Gene3D" id="3.30.160.60">
    <property type="entry name" value="Classic Zinc Finger"/>
    <property type="match status" value="1"/>
</dbReference>
<dbReference type="InterPro" id="IPR001841">
    <property type="entry name" value="Znf_RING"/>
</dbReference>
<dbReference type="Gene3D" id="3.30.40.10">
    <property type="entry name" value="Zinc/RING finger domain, C3HC4 (zinc finger)"/>
    <property type="match status" value="1"/>
</dbReference>
<evidence type="ECO:0000313" key="8">
    <source>
        <dbReference type="Ensembl" id="ENSOANP00000032303.2"/>
    </source>
</evidence>
<dbReference type="Pfam" id="PF00643">
    <property type="entry name" value="zf-B_box"/>
    <property type="match status" value="1"/>
</dbReference>
<keyword evidence="1" id="KW-0479">Metal-binding</keyword>
<dbReference type="Bgee" id="ENSOANG00000029937">
    <property type="expression patterns" value="Expressed in testis and 4 other cell types or tissues"/>
</dbReference>
<evidence type="ECO:0000313" key="9">
    <source>
        <dbReference type="Proteomes" id="UP000002279"/>
    </source>
</evidence>
<feature type="domain" description="B box-type" evidence="7">
    <location>
        <begin position="147"/>
        <end position="188"/>
    </location>
</feature>
<dbReference type="AlphaFoldDB" id="K7EFJ6"/>
<evidence type="ECO:0000256" key="3">
    <source>
        <dbReference type="ARBA" id="ARBA00022833"/>
    </source>
</evidence>
<dbReference type="GO" id="GO:0045087">
    <property type="term" value="P:innate immune response"/>
    <property type="evidence" value="ECO:0000318"/>
    <property type="project" value="GO_Central"/>
</dbReference>
<evidence type="ECO:0000256" key="1">
    <source>
        <dbReference type="ARBA" id="ARBA00022723"/>
    </source>
</evidence>
<dbReference type="GeneTree" id="ENSGT00940000154004"/>
<dbReference type="InterPro" id="IPR050143">
    <property type="entry name" value="TRIM/RBCC"/>
</dbReference>
<dbReference type="GO" id="GO:0061630">
    <property type="term" value="F:ubiquitin protein ligase activity"/>
    <property type="evidence" value="ECO:0000318"/>
    <property type="project" value="GO_Central"/>
</dbReference>
<keyword evidence="3" id="KW-0862">Zinc</keyword>
<keyword evidence="2 4" id="KW-0863">Zinc-finger</keyword>
<evidence type="ECO:0000256" key="2">
    <source>
        <dbReference type="ARBA" id="ARBA00022771"/>
    </source>
</evidence>
<evidence type="ECO:0000259" key="7">
    <source>
        <dbReference type="PROSITE" id="PS50119"/>
    </source>
</evidence>
<dbReference type="OMA" id="ICGICKL"/>
<feature type="domain" description="RING-type" evidence="6">
    <location>
        <begin position="60"/>
        <end position="107"/>
    </location>
</feature>
<sequence length="429" mass="48844">MLAADDQADFHVQLKHSFRLGGPKPRSDECITWIQATRGRWQKLASFGRAMEALGKVLTCPICLDLFTPPVIVLNCSHNFCKMCLDQILLCQNCTHMNGQFCCPVCRKVIYLRGRGTTALQRNILVENMLEKFKDEQKVIQAKEQDQMSQMCETHREMMTLMCLYDNEPICGTCKLFGDHKSHKVMKISEAYAARKISFVDDLQLLLQKSESTKLAIEEVEKLKNELKTSTADTQAMIEIIGRSLINRIKCRVTALKNKLDEEHSMKLEKLKLVIKDLQMPKLLYQQMKTLLDQHLNAVHFHQQDKKMKEEMDKILNGNPPTIPERDNISIKYYFSELIKGMDIGNFVLSKTDHVMINTAEGCEDWSLGSLTQSPLSDEIPDKIFCQTVLALFQKINEKEMSLPQSPSSSSSSSESAEESDDSSMESSV</sequence>
<dbReference type="GO" id="GO:0005737">
    <property type="term" value="C:cytoplasm"/>
    <property type="evidence" value="ECO:0000318"/>
    <property type="project" value="GO_Central"/>
</dbReference>
<dbReference type="InterPro" id="IPR013083">
    <property type="entry name" value="Znf_RING/FYVE/PHD"/>
</dbReference>
<accession>K7EFJ6</accession>
<reference evidence="8" key="2">
    <citation type="submission" date="2025-08" db="UniProtKB">
        <authorList>
            <consortium name="Ensembl"/>
        </authorList>
    </citation>
    <scope>IDENTIFICATION</scope>
    <source>
        <strain evidence="8">Glennie</strain>
    </source>
</reference>
<gene>
    <name evidence="8" type="primary">LOC103164724</name>
</gene>
<dbReference type="PANTHER" id="PTHR24103">
    <property type="entry name" value="E3 UBIQUITIN-PROTEIN LIGASE TRIM"/>
    <property type="match status" value="1"/>
</dbReference>
<dbReference type="InterPro" id="IPR017907">
    <property type="entry name" value="Znf_RING_CS"/>
</dbReference>
<dbReference type="InParanoid" id="K7EFJ6"/>
<feature type="compositionally biased region" description="Acidic residues" evidence="5">
    <location>
        <begin position="416"/>
        <end position="429"/>
    </location>
</feature>